<evidence type="ECO:0000256" key="1">
    <source>
        <dbReference type="ARBA" id="ARBA00004324"/>
    </source>
</evidence>
<dbReference type="GO" id="GO:0016607">
    <property type="term" value="C:nuclear speck"/>
    <property type="evidence" value="ECO:0007669"/>
    <property type="project" value="UniProtKB-SubCell"/>
</dbReference>
<reference evidence="9 10" key="1">
    <citation type="submission" date="2024-05" db="EMBL/GenBank/DDBJ databases">
        <title>A high-quality chromosomal-level genome assembly of Topmouth culter (Culter alburnus).</title>
        <authorList>
            <person name="Zhao H."/>
        </authorList>
    </citation>
    <scope>NUCLEOTIDE SEQUENCE [LARGE SCALE GENOMIC DNA]</scope>
    <source>
        <strain evidence="9">CATC2023</strain>
        <tissue evidence="9">Muscle</tissue>
    </source>
</reference>
<feature type="compositionally biased region" description="Basic and acidic residues" evidence="8">
    <location>
        <begin position="180"/>
        <end position="194"/>
    </location>
</feature>
<comment type="caution">
    <text evidence="9">The sequence shown here is derived from an EMBL/GenBank/DDBJ whole genome shotgun (WGS) entry which is preliminary data.</text>
</comment>
<evidence type="ECO:0000256" key="3">
    <source>
        <dbReference type="ARBA" id="ARBA00006852"/>
    </source>
</evidence>
<feature type="compositionally biased region" description="Basic residues" evidence="8">
    <location>
        <begin position="117"/>
        <end position="149"/>
    </location>
</feature>
<sequence length="268" mass="30426">MYFAWIFYFEKITKPDIRHCVVVTAGHASAAQILLEIREKRNSGLTDDISAGSSLMGGSDAGRSESKSRSLSSSGVRRDSPGRQKKHERSSEKKKMKRRRSSSSSSSSSSTSTSREKKAKKKKKRREVKKLKREKKKEKKEKKRQKKVALKAERAAVTASVSSPASDDKLQPFLPIWQSEETKEHGPVMTDEQKASFCTKRPMTKEEYEARQSVIRRVLDPETGRTRLIRGDGEVLEEIVTKERHKDINKRATQSDGDAFQKRLGISR</sequence>
<dbReference type="Pfam" id="PF10500">
    <property type="entry name" value="SR-25"/>
    <property type="match status" value="1"/>
</dbReference>
<dbReference type="GO" id="GO:0008380">
    <property type="term" value="P:RNA splicing"/>
    <property type="evidence" value="ECO:0007669"/>
    <property type="project" value="UniProtKB-KW"/>
</dbReference>
<evidence type="ECO:0000256" key="5">
    <source>
        <dbReference type="ARBA" id="ARBA00022664"/>
    </source>
</evidence>
<evidence type="ECO:0000313" key="9">
    <source>
        <dbReference type="EMBL" id="KAK9973910.1"/>
    </source>
</evidence>
<dbReference type="GO" id="GO:0006397">
    <property type="term" value="P:mRNA processing"/>
    <property type="evidence" value="ECO:0007669"/>
    <property type="project" value="UniProtKB-KW"/>
</dbReference>
<feature type="region of interest" description="Disordered" evidence="8">
    <location>
        <begin position="45"/>
        <end position="207"/>
    </location>
</feature>
<evidence type="ECO:0000313" key="10">
    <source>
        <dbReference type="Proteomes" id="UP001479290"/>
    </source>
</evidence>
<dbReference type="AlphaFoldDB" id="A0AAW2AJH9"/>
<feature type="compositionally biased region" description="Low complexity" evidence="8">
    <location>
        <begin position="155"/>
        <end position="165"/>
    </location>
</feature>
<feature type="compositionally biased region" description="Basic residues" evidence="8">
    <location>
        <begin position="83"/>
        <end position="101"/>
    </location>
</feature>
<accession>A0AAW2AJH9</accession>
<feature type="region of interest" description="Disordered" evidence="8">
    <location>
        <begin position="246"/>
        <end position="268"/>
    </location>
</feature>
<protein>
    <recommendedName>
        <fullName evidence="4">ADP-ribosylation factor-like protein 6-interacting protein 4</fullName>
    </recommendedName>
</protein>
<evidence type="ECO:0000256" key="7">
    <source>
        <dbReference type="ARBA" id="ARBA00023242"/>
    </source>
</evidence>
<evidence type="ECO:0000256" key="2">
    <source>
        <dbReference type="ARBA" id="ARBA00004604"/>
    </source>
</evidence>
<keyword evidence="7" id="KW-0539">Nucleus</keyword>
<dbReference type="EMBL" id="JAWDJR010000005">
    <property type="protein sequence ID" value="KAK9973910.1"/>
    <property type="molecule type" value="Genomic_DNA"/>
</dbReference>
<evidence type="ECO:0000256" key="8">
    <source>
        <dbReference type="SAM" id="MobiDB-lite"/>
    </source>
</evidence>
<dbReference type="GO" id="GO:0005730">
    <property type="term" value="C:nucleolus"/>
    <property type="evidence" value="ECO:0007669"/>
    <property type="project" value="UniProtKB-SubCell"/>
</dbReference>
<dbReference type="Proteomes" id="UP001479290">
    <property type="component" value="Unassembled WGS sequence"/>
</dbReference>
<keyword evidence="6" id="KW-0508">mRNA splicing</keyword>
<organism evidence="9 10">
    <name type="scientific">Culter alburnus</name>
    <name type="common">Topmouth culter</name>
    <dbReference type="NCBI Taxonomy" id="194366"/>
    <lineage>
        <taxon>Eukaryota</taxon>
        <taxon>Metazoa</taxon>
        <taxon>Chordata</taxon>
        <taxon>Craniata</taxon>
        <taxon>Vertebrata</taxon>
        <taxon>Euteleostomi</taxon>
        <taxon>Actinopterygii</taxon>
        <taxon>Neopterygii</taxon>
        <taxon>Teleostei</taxon>
        <taxon>Ostariophysi</taxon>
        <taxon>Cypriniformes</taxon>
        <taxon>Xenocyprididae</taxon>
        <taxon>Xenocypridinae</taxon>
        <taxon>Culter</taxon>
    </lineage>
</organism>
<evidence type="ECO:0000256" key="4">
    <source>
        <dbReference type="ARBA" id="ARBA00017993"/>
    </source>
</evidence>
<comment type="subcellular location">
    <subcellularLocation>
        <location evidence="1">Nucleus speckle</location>
    </subcellularLocation>
    <subcellularLocation>
        <location evidence="2">Nucleus</location>
        <location evidence="2">Nucleolus</location>
    </subcellularLocation>
</comment>
<keyword evidence="5" id="KW-0507">mRNA processing</keyword>
<comment type="similarity">
    <text evidence="3">Belongs to the ARL6IP4 family.</text>
</comment>
<gene>
    <name evidence="9" type="ORF">ABG768_022027</name>
</gene>
<evidence type="ECO:0000256" key="6">
    <source>
        <dbReference type="ARBA" id="ARBA00023187"/>
    </source>
</evidence>
<keyword evidence="10" id="KW-1185">Reference proteome</keyword>
<proteinExistence type="inferred from homology"/>
<name>A0AAW2AJH9_CULAL</name>
<dbReference type="InterPro" id="IPR019532">
    <property type="entry name" value="Nucl_RNA-splicing_assoc_SR-25"/>
</dbReference>
<feature type="compositionally biased region" description="Low complexity" evidence="8">
    <location>
        <begin position="102"/>
        <end position="113"/>
    </location>
</feature>